<dbReference type="InterPro" id="IPR019639">
    <property type="entry name" value="DUF2505"/>
</dbReference>
<accession>A0ABR9ZKX8</accession>
<proteinExistence type="predicted"/>
<reference evidence="1 2" key="1">
    <citation type="submission" date="2020-10" db="EMBL/GenBank/DDBJ databases">
        <title>Novel species in genus Corynebacterium.</title>
        <authorList>
            <person name="Zhang G."/>
        </authorList>
    </citation>
    <scope>NUCLEOTIDE SEQUENCE [LARGE SCALE GENOMIC DNA]</scope>
    <source>
        <strain evidence="1 2">DSM 45110</strain>
    </source>
</reference>
<sequence>MEEQLVAKKKKFTLHSPLPVQELHAVFSSERYLLTTDGVVSDREVHIAQANSEVREDGTVAARVEMVQAVPVNENAGGEEGGVEKTETNAPKELRIEQTTTVSPIEQARQGMTFRFSTITPLAGMGTMFTDMQIRPDSTGQGSDVETEVKVDTSIPIIGGKLAKHLLENSEQTVEKGLKRAQYLVENPVNSDTA</sequence>
<dbReference type="Pfam" id="PF10698">
    <property type="entry name" value="DUF2505"/>
    <property type="match status" value="1"/>
</dbReference>
<comment type="caution">
    <text evidence="1">The sequence shown here is derived from an EMBL/GenBank/DDBJ whole genome shotgun (WGS) entry which is preliminary data.</text>
</comment>
<gene>
    <name evidence="1" type="ORF">IRY30_08410</name>
</gene>
<organism evidence="1 2">
    <name type="scientific">Corynebacterium suicordis DSM 45110</name>
    <dbReference type="NCBI Taxonomy" id="1121369"/>
    <lineage>
        <taxon>Bacteria</taxon>
        <taxon>Bacillati</taxon>
        <taxon>Actinomycetota</taxon>
        <taxon>Actinomycetes</taxon>
        <taxon>Mycobacteriales</taxon>
        <taxon>Corynebacteriaceae</taxon>
        <taxon>Corynebacterium</taxon>
    </lineage>
</organism>
<evidence type="ECO:0000313" key="1">
    <source>
        <dbReference type="EMBL" id="MBF4554091.1"/>
    </source>
</evidence>
<dbReference type="EMBL" id="JADKMY010000003">
    <property type="protein sequence ID" value="MBF4554091.1"/>
    <property type="molecule type" value="Genomic_DNA"/>
</dbReference>
<name>A0ABR9ZKX8_9CORY</name>
<evidence type="ECO:0000313" key="2">
    <source>
        <dbReference type="Proteomes" id="UP000635902"/>
    </source>
</evidence>
<protein>
    <submittedName>
        <fullName evidence="1">DUF2505 family protein</fullName>
    </submittedName>
</protein>
<keyword evidence="2" id="KW-1185">Reference proteome</keyword>
<dbReference type="Proteomes" id="UP000635902">
    <property type="component" value="Unassembled WGS sequence"/>
</dbReference>
<dbReference type="RefSeq" id="WP_194557000.1">
    <property type="nucleotide sequence ID" value="NZ_JADKMY010000003.1"/>
</dbReference>